<protein>
    <submittedName>
        <fullName evidence="1">Uncharacterized protein</fullName>
    </submittedName>
</protein>
<dbReference type="EMBL" id="NMWX01000001">
    <property type="protein sequence ID" value="OZG05681.1"/>
    <property type="molecule type" value="Genomic_DNA"/>
</dbReference>
<sequence>MNPAARCPTNLPEYALAHAGADPYYLAVLDTLIAMNTRMIQVGRQPFSPAGLLEMMNLCTNIRAGWGTLNVYLD</sequence>
<dbReference type="HOGENOM" id="CLU_2690203_0_0_1"/>
<reference evidence="1" key="1">
    <citation type="submission" date="2017-08" db="EMBL/GenBank/DDBJ databases">
        <authorList>
            <person name="de Groot N.N."/>
        </authorList>
    </citation>
    <scope>NUCLEOTIDE SEQUENCE [LARGE SCALE GENOMIC DNA]</scope>
    <source>
        <strain evidence="1">PX439</strain>
    </source>
</reference>
<feature type="non-terminal residue" evidence="1">
    <location>
        <position position="74"/>
    </location>
</feature>
<accession>A0A261B5S3</accession>
<organism evidence="1 2">
    <name type="scientific">Caenorhabditis remanei</name>
    <name type="common">Caenorhabditis vulgaris</name>
    <dbReference type="NCBI Taxonomy" id="31234"/>
    <lineage>
        <taxon>Eukaryota</taxon>
        <taxon>Metazoa</taxon>
        <taxon>Ecdysozoa</taxon>
        <taxon>Nematoda</taxon>
        <taxon>Chromadorea</taxon>
        <taxon>Rhabditida</taxon>
        <taxon>Rhabditina</taxon>
        <taxon>Rhabditomorpha</taxon>
        <taxon>Rhabditoidea</taxon>
        <taxon>Rhabditidae</taxon>
        <taxon>Peloderinae</taxon>
        <taxon>Caenorhabditis</taxon>
    </lineage>
</organism>
<feature type="non-terminal residue" evidence="1">
    <location>
        <position position="1"/>
    </location>
</feature>
<evidence type="ECO:0000313" key="2">
    <source>
        <dbReference type="Proteomes" id="UP000216624"/>
    </source>
</evidence>
<keyword evidence="2" id="KW-1185">Reference proteome</keyword>
<gene>
    <name evidence="1" type="ORF">FL82_01979</name>
</gene>
<comment type="caution">
    <text evidence="1">The sequence shown here is derived from an EMBL/GenBank/DDBJ whole genome shotgun (WGS) entry which is preliminary data.</text>
</comment>
<name>A0A261B5S3_CAERE</name>
<evidence type="ECO:0000313" key="1">
    <source>
        <dbReference type="EMBL" id="OZG05681.1"/>
    </source>
</evidence>
<dbReference type="OrthoDB" id="5892343at2759"/>
<dbReference type="Proteomes" id="UP000216624">
    <property type="component" value="Unassembled WGS sequence"/>
</dbReference>
<proteinExistence type="predicted"/>